<evidence type="ECO:0000256" key="1">
    <source>
        <dbReference type="SAM" id="MobiDB-lite"/>
    </source>
</evidence>
<keyword evidence="3" id="KW-1185">Reference proteome</keyword>
<gene>
    <name evidence="2" type="ORF">MRATA1EN1_LOCUS16126</name>
</gene>
<reference evidence="2" key="1">
    <citation type="submission" date="2023-04" db="EMBL/GenBank/DDBJ databases">
        <authorList>
            <consortium name="ELIXIR-Norway"/>
        </authorList>
    </citation>
    <scope>NUCLEOTIDE SEQUENCE [LARGE SCALE GENOMIC DNA]</scope>
</reference>
<protein>
    <submittedName>
        <fullName evidence="2">Uncharacterized protein</fullName>
    </submittedName>
</protein>
<sequence>MPSCDATPAASAFLGAGGGLNLLSPHLSAAAAHLLWAEPWGPPCLHQAHTDSPSSSGRQTREAAFASSCLRMGLPGELGAPGLPHPDVSSLLPHRPPIRPLPHLHTL</sequence>
<proteinExistence type="predicted"/>
<feature type="region of interest" description="Disordered" evidence="1">
    <location>
        <begin position="76"/>
        <end position="107"/>
    </location>
</feature>
<organism evidence="2 3">
    <name type="scientific">Rangifer tarandus platyrhynchus</name>
    <name type="common">Svalbard reindeer</name>
    <dbReference type="NCBI Taxonomy" id="3082113"/>
    <lineage>
        <taxon>Eukaryota</taxon>
        <taxon>Metazoa</taxon>
        <taxon>Chordata</taxon>
        <taxon>Craniata</taxon>
        <taxon>Vertebrata</taxon>
        <taxon>Euteleostomi</taxon>
        <taxon>Mammalia</taxon>
        <taxon>Eutheria</taxon>
        <taxon>Laurasiatheria</taxon>
        <taxon>Artiodactyla</taxon>
        <taxon>Ruminantia</taxon>
        <taxon>Pecora</taxon>
        <taxon>Cervidae</taxon>
        <taxon>Odocoileinae</taxon>
        <taxon>Rangifer</taxon>
    </lineage>
</organism>
<evidence type="ECO:0000313" key="3">
    <source>
        <dbReference type="Proteomes" id="UP001176941"/>
    </source>
</evidence>
<feature type="compositionally biased region" description="Low complexity" evidence="1">
    <location>
        <begin position="76"/>
        <end position="86"/>
    </location>
</feature>
<name>A0ABN8Z053_RANTA</name>
<accession>A0ABN8Z053</accession>
<dbReference type="Proteomes" id="UP001176941">
    <property type="component" value="Chromosome 26"/>
</dbReference>
<dbReference type="EMBL" id="OX459962">
    <property type="protein sequence ID" value="CAI9167164.1"/>
    <property type="molecule type" value="Genomic_DNA"/>
</dbReference>
<evidence type="ECO:0000313" key="2">
    <source>
        <dbReference type="EMBL" id="CAI9167164.1"/>
    </source>
</evidence>